<dbReference type="VEuPathDB" id="FungiDB:CCM_01034"/>
<organism evidence="2 3">
    <name type="scientific">Cordyceps militaris (strain CM01)</name>
    <name type="common">Caterpillar fungus</name>
    <dbReference type="NCBI Taxonomy" id="983644"/>
    <lineage>
        <taxon>Eukaryota</taxon>
        <taxon>Fungi</taxon>
        <taxon>Dikarya</taxon>
        <taxon>Ascomycota</taxon>
        <taxon>Pezizomycotina</taxon>
        <taxon>Sordariomycetes</taxon>
        <taxon>Hypocreomycetidae</taxon>
        <taxon>Hypocreales</taxon>
        <taxon>Cordycipitaceae</taxon>
        <taxon>Cordyceps</taxon>
    </lineage>
</organism>
<dbReference type="SUPFAM" id="SSF55729">
    <property type="entry name" value="Acyl-CoA N-acyltransferases (Nat)"/>
    <property type="match status" value="1"/>
</dbReference>
<accession>G3J2P4</accession>
<keyword evidence="3" id="KW-1185">Reference proteome</keyword>
<dbReference type="PANTHER" id="PTHR43792">
    <property type="entry name" value="GNAT FAMILY, PUTATIVE (AFU_ORTHOLOGUE AFUA_3G00765)-RELATED-RELATED"/>
    <property type="match status" value="1"/>
</dbReference>
<dbReference type="GeneID" id="18163067"/>
<dbReference type="eggNOG" id="ENOG502SQ7V">
    <property type="taxonomic scope" value="Eukaryota"/>
</dbReference>
<reference evidence="2 3" key="1">
    <citation type="journal article" date="2011" name="Genome Biol.">
        <title>Genome sequence of the insect pathogenic fungus Cordyceps militaris, a valued traditional Chinese medicine.</title>
        <authorList>
            <person name="Zheng P."/>
            <person name="Xia Y."/>
            <person name="Xiao G."/>
            <person name="Xiong C."/>
            <person name="Hu X."/>
            <person name="Zhang S."/>
            <person name="Zheng H."/>
            <person name="Huang Y."/>
            <person name="Zhou Y."/>
            <person name="Wang S."/>
            <person name="Zhao G.P."/>
            <person name="Liu X."/>
            <person name="St Leger R.J."/>
            <person name="Wang C."/>
        </authorList>
    </citation>
    <scope>NUCLEOTIDE SEQUENCE [LARGE SCALE GENOMIC DNA]</scope>
    <source>
        <strain evidence="2 3">CM01</strain>
    </source>
</reference>
<sequence length="219" mass="24147">MEQTLINLVKVKTTRPAPYLAVTARRPHQTARLILRSLTSADLGDYHELRTQAEVMVFTSQGRPDASLAETQAKLDLFMSPGGDGIYVMGVEERATGTLIGTVGSHLRVDALGWPALGYMLRREAWGRGYATEMVAGFLEVYWALPREEARGGLAVDVSTVSEGAEEVREQIVALTLDLNVASQNVLRKTGFKQVKKWIDTENAPLVPLCFAFSLERPE</sequence>
<dbReference type="Pfam" id="PF13302">
    <property type="entry name" value="Acetyltransf_3"/>
    <property type="match status" value="1"/>
</dbReference>
<proteinExistence type="predicted"/>
<dbReference type="KEGG" id="cmt:CCM_01034"/>
<dbReference type="Proteomes" id="UP000001610">
    <property type="component" value="Unassembled WGS sequence"/>
</dbReference>
<dbReference type="InParanoid" id="G3J2P4"/>
<evidence type="ECO:0000259" key="1">
    <source>
        <dbReference type="Pfam" id="PF13302"/>
    </source>
</evidence>
<keyword evidence="2" id="KW-0808">Transferase</keyword>
<name>G3J2P4_CORMM</name>
<dbReference type="AlphaFoldDB" id="G3J2P4"/>
<protein>
    <submittedName>
        <fullName evidence="2">Acyl-CoA N-acyltransferase</fullName>
    </submittedName>
</protein>
<evidence type="ECO:0000313" key="2">
    <source>
        <dbReference type="EMBL" id="EGX96378.1"/>
    </source>
</evidence>
<dbReference type="InterPro" id="IPR016181">
    <property type="entry name" value="Acyl_CoA_acyltransferase"/>
</dbReference>
<dbReference type="InterPro" id="IPR051531">
    <property type="entry name" value="N-acetyltransferase"/>
</dbReference>
<feature type="domain" description="N-acetyltransferase" evidence="1">
    <location>
        <begin position="32"/>
        <end position="193"/>
    </location>
</feature>
<dbReference type="EMBL" id="JH126399">
    <property type="protein sequence ID" value="EGX96378.1"/>
    <property type="molecule type" value="Genomic_DNA"/>
</dbReference>
<dbReference type="PANTHER" id="PTHR43792:SF1">
    <property type="entry name" value="N-ACETYLTRANSFERASE DOMAIN-CONTAINING PROTEIN"/>
    <property type="match status" value="1"/>
</dbReference>
<dbReference type="HOGENOM" id="CLU_013985_24_0_1"/>
<gene>
    <name evidence="2" type="ORF">CCM_01034</name>
</gene>
<dbReference type="InterPro" id="IPR000182">
    <property type="entry name" value="GNAT_dom"/>
</dbReference>
<dbReference type="RefSeq" id="XP_006666255.1">
    <property type="nucleotide sequence ID" value="XM_006666192.1"/>
</dbReference>
<dbReference type="OMA" id="WPEIGYM"/>
<dbReference type="GO" id="GO:0016747">
    <property type="term" value="F:acyltransferase activity, transferring groups other than amino-acyl groups"/>
    <property type="evidence" value="ECO:0007669"/>
    <property type="project" value="InterPro"/>
</dbReference>
<dbReference type="OrthoDB" id="4072826at2759"/>
<dbReference type="Gene3D" id="3.40.630.30">
    <property type="match status" value="1"/>
</dbReference>
<evidence type="ECO:0000313" key="3">
    <source>
        <dbReference type="Proteomes" id="UP000001610"/>
    </source>
</evidence>
<keyword evidence="2" id="KW-0012">Acyltransferase</keyword>